<evidence type="ECO:0000313" key="5">
    <source>
        <dbReference type="Proteomes" id="UP000823405"/>
    </source>
</evidence>
<feature type="domain" description="Carboxylesterase type B" evidence="3">
    <location>
        <begin position="84"/>
        <end position="500"/>
    </location>
</feature>
<evidence type="ECO:0000259" key="3">
    <source>
        <dbReference type="Pfam" id="PF00135"/>
    </source>
</evidence>
<dbReference type="InterPro" id="IPR050654">
    <property type="entry name" value="AChE-related_enzymes"/>
</dbReference>
<dbReference type="PANTHER" id="PTHR43918">
    <property type="entry name" value="ACETYLCHOLINESTERASE"/>
    <property type="match status" value="1"/>
</dbReference>
<evidence type="ECO:0000313" key="4">
    <source>
        <dbReference type="EMBL" id="KAG0301797.1"/>
    </source>
</evidence>
<protein>
    <recommendedName>
        <fullName evidence="3">Carboxylesterase type B domain-containing protein</fullName>
    </recommendedName>
</protein>
<organism evidence="4 5">
    <name type="scientific">Linnemannia gamsii</name>
    <dbReference type="NCBI Taxonomy" id="64522"/>
    <lineage>
        <taxon>Eukaryota</taxon>
        <taxon>Fungi</taxon>
        <taxon>Fungi incertae sedis</taxon>
        <taxon>Mucoromycota</taxon>
        <taxon>Mortierellomycotina</taxon>
        <taxon>Mortierellomycetes</taxon>
        <taxon>Mortierellales</taxon>
        <taxon>Mortierellaceae</taxon>
        <taxon>Linnemannia</taxon>
    </lineage>
</organism>
<dbReference type="OrthoDB" id="408631at2759"/>
<proteinExistence type="inferred from homology"/>
<dbReference type="Proteomes" id="UP000823405">
    <property type="component" value="Unassembled WGS sequence"/>
</dbReference>
<dbReference type="Pfam" id="PF00135">
    <property type="entry name" value="COesterase"/>
    <property type="match status" value="1"/>
</dbReference>
<dbReference type="Gene3D" id="3.40.50.1820">
    <property type="entry name" value="alpha/beta hydrolase"/>
    <property type="match status" value="1"/>
</dbReference>
<dbReference type="EMBL" id="JAAAIN010001583">
    <property type="protein sequence ID" value="KAG0301797.1"/>
    <property type="molecule type" value="Genomic_DNA"/>
</dbReference>
<dbReference type="SUPFAM" id="SSF53474">
    <property type="entry name" value="alpha/beta-Hydrolases"/>
    <property type="match status" value="1"/>
</dbReference>
<keyword evidence="2" id="KW-0378">Hydrolase</keyword>
<accession>A0A9P6UIC3</accession>
<gene>
    <name evidence="4" type="ORF">BGZ97_002615</name>
</gene>
<dbReference type="InterPro" id="IPR029058">
    <property type="entry name" value="AB_hydrolase_fold"/>
</dbReference>
<comment type="similarity">
    <text evidence="1">Belongs to the type-B carboxylesterase/lipase family.</text>
</comment>
<sequence length="562" mass="61606">MNTSETIDITLPNYGTIRGSIDADPQVSSATSPMPMSPNVGVLLSNLSVGPVPVPPQGLSQSPLAKMVPEKYFKIGNNPNYQFGVDHSEQNCLNVNIFVPLSALKEGAKPIPVLTWIYGGSLRTGHNAVPVYDACKFVAHSIKLNQPVLVVQPNYRLAVFGFLASKELQEDMDEYVRQSPTPISLYDQSIGNWGLQDQKLAFEWVRENVAAFGGDNRNVIAWGESAGAVSVHYHMLIPAHHGLFDHAILQSGSVGTMAAGTIELDGQKTFDNLLTNLGIPLDLAGPEKIKRLRAVPMDDLTKAGDASTTGLGFKPIHDGGKLLPSTMPIQAWANLPSSYDPNLKSVLIGANKDEGFTYAMAFGDCSLTNWPQLVSKFAASPQLLPLFESAYGVPKTDEDVVKIAAAYVGDLIFQYPKEQTVDAFVQLSKEREGKFKLERYHFDVELAKFNALFPGCGSIHGTELLFVFNPPMSTAVLSEPELAVAEEMQKRWISFANQHTVYADSKNIAQVEKDEAVIWRKDYKVEVGKGRRLSDKVLVFWETVFKVKLHQIQQSLNAAAGK</sequence>
<evidence type="ECO:0000256" key="2">
    <source>
        <dbReference type="ARBA" id="ARBA00022801"/>
    </source>
</evidence>
<keyword evidence="5" id="KW-1185">Reference proteome</keyword>
<dbReference type="InterPro" id="IPR002018">
    <property type="entry name" value="CarbesteraseB"/>
</dbReference>
<name>A0A9P6UIC3_9FUNG</name>
<comment type="caution">
    <text evidence="4">The sequence shown here is derived from an EMBL/GenBank/DDBJ whole genome shotgun (WGS) entry which is preliminary data.</text>
</comment>
<dbReference type="GO" id="GO:0052689">
    <property type="term" value="F:carboxylic ester hydrolase activity"/>
    <property type="evidence" value="ECO:0007669"/>
    <property type="project" value="TreeGrafter"/>
</dbReference>
<dbReference type="AlphaFoldDB" id="A0A9P6UIC3"/>
<reference evidence="4" key="1">
    <citation type="journal article" date="2020" name="Fungal Divers.">
        <title>Resolving the Mortierellaceae phylogeny through synthesis of multi-gene phylogenetics and phylogenomics.</title>
        <authorList>
            <person name="Vandepol N."/>
            <person name="Liber J."/>
            <person name="Desiro A."/>
            <person name="Na H."/>
            <person name="Kennedy M."/>
            <person name="Barry K."/>
            <person name="Grigoriev I.V."/>
            <person name="Miller A.N."/>
            <person name="O'Donnell K."/>
            <person name="Stajich J.E."/>
            <person name="Bonito G."/>
        </authorList>
    </citation>
    <scope>NUCLEOTIDE SEQUENCE</scope>
    <source>
        <strain evidence="4">NVP60</strain>
    </source>
</reference>
<dbReference type="PANTHER" id="PTHR43918:SF4">
    <property type="entry name" value="CARBOXYLIC ESTER HYDROLASE"/>
    <property type="match status" value="1"/>
</dbReference>
<evidence type="ECO:0000256" key="1">
    <source>
        <dbReference type="ARBA" id="ARBA00005964"/>
    </source>
</evidence>